<evidence type="ECO:0000313" key="11">
    <source>
        <dbReference type="Proteomes" id="UP000199415"/>
    </source>
</evidence>
<reference evidence="10 11" key="1">
    <citation type="submission" date="2016-10" db="EMBL/GenBank/DDBJ databases">
        <authorList>
            <person name="de Groot N.N."/>
        </authorList>
    </citation>
    <scope>NUCLEOTIDE SEQUENCE [LARGE SCALE GENOMIC DNA]</scope>
    <source>
        <strain evidence="10 11">DSM 25584</strain>
    </source>
</reference>
<protein>
    <submittedName>
        <fullName evidence="10">Methyl-accepting chemotaxis protein</fullName>
    </submittedName>
</protein>
<evidence type="ECO:0000256" key="1">
    <source>
        <dbReference type="ARBA" id="ARBA00004429"/>
    </source>
</evidence>
<dbReference type="SUPFAM" id="SSF58104">
    <property type="entry name" value="Methyl-accepting chemotaxis protein (MCP) signaling domain"/>
    <property type="match status" value="1"/>
</dbReference>
<keyword evidence="2" id="KW-0997">Cell inner membrane</keyword>
<evidence type="ECO:0000256" key="3">
    <source>
        <dbReference type="ARBA" id="ARBA00023224"/>
    </source>
</evidence>
<dbReference type="Gene3D" id="1.10.287.950">
    <property type="entry name" value="Methyl-accepting chemotaxis protein"/>
    <property type="match status" value="1"/>
</dbReference>
<dbReference type="Proteomes" id="UP000199415">
    <property type="component" value="Unassembled WGS sequence"/>
</dbReference>
<proteinExistence type="inferred from homology"/>
<evidence type="ECO:0000256" key="6">
    <source>
        <dbReference type="SAM" id="MobiDB-lite"/>
    </source>
</evidence>
<comment type="similarity">
    <text evidence="4">Belongs to the methyl-accepting chemotaxis (MCP) protein family.</text>
</comment>
<dbReference type="PROSITE" id="PS50192">
    <property type="entry name" value="T_SNARE"/>
    <property type="match status" value="1"/>
</dbReference>
<dbReference type="PROSITE" id="PS50111">
    <property type="entry name" value="CHEMOTAXIS_TRANSDUC_2"/>
    <property type="match status" value="1"/>
</dbReference>
<comment type="subcellular location">
    <subcellularLocation>
        <location evidence="1">Cell inner membrane</location>
        <topology evidence="1">Multi-pass membrane protein</topology>
    </subcellularLocation>
</comment>
<dbReference type="GO" id="GO:0007165">
    <property type="term" value="P:signal transduction"/>
    <property type="evidence" value="ECO:0007669"/>
    <property type="project" value="UniProtKB-KW"/>
</dbReference>
<dbReference type="PANTHER" id="PTHR32089">
    <property type="entry name" value="METHYL-ACCEPTING CHEMOTAXIS PROTEIN MCPB"/>
    <property type="match status" value="1"/>
</dbReference>
<dbReference type="Pfam" id="PF00015">
    <property type="entry name" value="MCPsignal"/>
    <property type="match status" value="1"/>
</dbReference>
<evidence type="ECO:0000313" key="10">
    <source>
        <dbReference type="EMBL" id="SDF41060.1"/>
    </source>
</evidence>
<feature type="region of interest" description="Disordered" evidence="6">
    <location>
        <begin position="318"/>
        <end position="338"/>
    </location>
</feature>
<feature type="domain" description="Methyl-accepting transducer" evidence="8">
    <location>
        <begin position="370"/>
        <end position="596"/>
    </location>
</feature>
<keyword evidence="7" id="KW-1133">Transmembrane helix</keyword>
<gene>
    <name evidence="10" type="ORF">SAMN05216241_1015</name>
</gene>
<dbReference type="AlphaFoldDB" id="A0A1G7KVW7"/>
<keyword evidence="11" id="KW-1185">Reference proteome</keyword>
<accession>A0A1G7KVW7</accession>
<keyword evidence="7" id="KW-0472">Membrane</keyword>
<dbReference type="OrthoDB" id="7314065at2"/>
<dbReference type="SMART" id="SM00283">
    <property type="entry name" value="MA"/>
    <property type="match status" value="1"/>
</dbReference>
<dbReference type="InterPro" id="IPR004089">
    <property type="entry name" value="MCPsignal_dom"/>
</dbReference>
<evidence type="ECO:0000259" key="9">
    <source>
        <dbReference type="PROSITE" id="PS50192"/>
    </source>
</evidence>
<evidence type="ECO:0000259" key="8">
    <source>
        <dbReference type="PROSITE" id="PS50111"/>
    </source>
</evidence>
<dbReference type="GO" id="GO:0005886">
    <property type="term" value="C:plasma membrane"/>
    <property type="evidence" value="ECO:0007669"/>
    <property type="project" value="UniProtKB-SubCell"/>
</dbReference>
<dbReference type="STRING" id="1082479.SAMN05216241_1015"/>
<feature type="transmembrane region" description="Helical" evidence="7">
    <location>
        <begin position="279"/>
        <end position="302"/>
    </location>
</feature>
<feature type="domain" description="T-SNARE coiled-coil homology" evidence="9">
    <location>
        <begin position="522"/>
        <end position="584"/>
    </location>
</feature>
<evidence type="ECO:0000256" key="5">
    <source>
        <dbReference type="PROSITE-ProRule" id="PRU00284"/>
    </source>
</evidence>
<dbReference type="RefSeq" id="WP_090018078.1">
    <property type="nucleotide sequence ID" value="NZ_FNCE01000001.1"/>
</dbReference>
<name>A0A1G7KVW7_9PROT</name>
<dbReference type="PANTHER" id="PTHR32089:SF112">
    <property type="entry name" value="LYSOZYME-LIKE PROTEIN-RELATED"/>
    <property type="match status" value="1"/>
</dbReference>
<organism evidence="10 11">
    <name type="scientific">Limimonas halophila</name>
    <dbReference type="NCBI Taxonomy" id="1082479"/>
    <lineage>
        <taxon>Bacteria</taxon>
        <taxon>Pseudomonadati</taxon>
        <taxon>Pseudomonadota</taxon>
        <taxon>Alphaproteobacteria</taxon>
        <taxon>Rhodospirillales</taxon>
        <taxon>Rhodovibrionaceae</taxon>
        <taxon>Limimonas</taxon>
    </lineage>
</organism>
<sequence>MSERAADNRAPGFVRGHGVTIAVALAFLAVLTSAAFVGRDMTARYETIVGDFQHKQTKQMVQVQVAEMAWQRYAGTVTQVAVRSASNDALVSALRERETDKLTDLLGEEFNQEAISTGQVVLHGVGAYDTDGNRVARTWQDVGPAPLPDALMDKIYGREGASRLEAVEHAWTHQGRPLLSVAVPLGGLQLHGYLVMHFDVLHALRNLDSNLDREVTFLTAGGGEVLTRLSHIDLPDSAQTRVVEVPIATPGGAPLMTARIRQDVSSLMTRLADARRTSFITFLIVCGTTGLAAVGLIAVVFARMRRREAAMREREEAMRADAERARLDQERSERQRVENDKARELRQALVSLCDDIEQDTNALFGEIQNKAGSMRELATSMTGGMRSIEDRAQAMRDTATAAADNVQAVASATEELTQSSQDIRGRTTEATRHISEAADLARRCDSQTQQLETYAEKIGGAVKLIREIAEQTNLLALNATIEAARAGEAGKGFAVVANEIKQLANQVAKATDEISEQVTGIQSATQESVSAIRTVSETIAKVEETAGTIADSVTQQDQATQDIAGHIQSASDGIQDVAAKVAETAEETRTTTQMSDQVNDSAVEVSQRLDRALDELTDKLARTRAENGAGQGDAA</sequence>
<evidence type="ECO:0000256" key="4">
    <source>
        <dbReference type="ARBA" id="ARBA00029447"/>
    </source>
</evidence>
<dbReference type="EMBL" id="FNCE01000001">
    <property type="protein sequence ID" value="SDF41060.1"/>
    <property type="molecule type" value="Genomic_DNA"/>
</dbReference>
<keyword evidence="7" id="KW-0812">Transmembrane</keyword>
<feature type="transmembrane region" description="Helical" evidence="7">
    <location>
        <begin position="12"/>
        <end position="37"/>
    </location>
</feature>
<evidence type="ECO:0000256" key="7">
    <source>
        <dbReference type="SAM" id="Phobius"/>
    </source>
</evidence>
<keyword evidence="2" id="KW-1003">Cell membrane</keyword>
<keyword evidence="3 5" id="KW-0807">Transducer</keyword>
<evidence type="ECO:0000256" key="2">
    <source>
        <dbReference type="ARBA" id="ARBA00022519"/>
    </source>
</evidence>
<dbReference type="InterPro" id="IPR000727">
    <property type="entry name" value="T_SNARE_dom"/>
</dbReference>